<comment type="caution">
    <text evidence="3">The sequence shown here is derived from an EMBL/GenBank/DDBJ whole genome shotgun (WGS) entry which is preliminary data.</text>
</comment>
<dbReference type="InterPro" id="IPR012349">
    <property type="entry name" value="Split_barrel_FMN-bd"/>
</dbReference>
<dbReference type="EMBL" id="BAABIC010000004">
    <property type="protein sequence ID" value="GAA4682572.1"/>
    <property type="molecule type" value="Genomic_DNA"/>
</dbReference>
<dbReference type="Gene3D" id="2.30.110.10">
    <property type="entry name" value="Electron Transport, Fmn-binding Protein, Chain A"/>
    <property type="match status" value="1"/>
</dbReference>
<gene>
    <name evidence="3" type="ORF">GCM10023215_15780</name>
</gene>
<evidence type="ECO:0000259" key="2">
    <source>
        <dbReference type="Pfam" id="PF01243"/>
    </source>
</evidence>
<dbReference type="InterPro" id="IPR052019">
    <property type="entry name" value="F420H2_bilvrd_red/Heme_oxyg"/>
</dbReference>
<feature type="domain" description="Pyridoxamine 5'-phosphate oxidase N-terminal" evidence="2">
    <location>
        <begin position="13"/>
        <end position="102"/>
    </location>
</feature>
<dbReference type="RefSeq" id="WP_345379385.1">
    <property type="nucleotide sequence ID" value="NZ_BAABIC010000004.1"/>
</dbReference>
<evidence type="ECO:0000313" key="3">
    <source>
        <dbReference type="EMBL" id="GAA4682572.1"/>
    </source>
</evidence>
<evidence type="ECO:0000256" key="1">
    <source>
        <dbReference type="ARBA" id="ARBA00023002"/>
    </source>
</evidence>
<keyword evidence="4" id="KW-1185">Reference proteome</keyword>
<sequence length="140" mass="14701">MNEAAGGPSARRLADAQYVLLTTFRKDGTPVPTPVWAAGLDDGRLGVWTVTDSGKVKRIRRSGAVEVAECDRRGRPLGPAVPATAELLDAEGTRRVRRAVARKYGLVGRIAVGSSRLFRGDRGSTGLAVAVGGSPPPPTR</sequence>
<dbReference type="InterPro" id="IPR019965">
    <property type="entry name" value="PPOX_F420-dep_Rv2061_put"/>
</dbReference>
<reference evidence="4" key="1">
    <citation type="journal article" date="2019" name="Int. J. Syst. Evol. Microbiol.">
        <title>The Global Catalogue of Microorganisms (GCM) 10K type strain sequencing project: providing services to taxonomists for standard genome sequencing and annotation.</title>
        <authorList>
            <consortium name="The Broad Institute Genomics Platform"/>
            <consortium name="The Broad Institute Genome Sequencing Center for Infectious Disease"/>
            <person name="Wu L."/>
            <person name="Ma J."/>
        </authorList>
    </citation>
    <scope>NUCLEOTIDE SEQUENCE [LARGE SCALE GENOMIC DNA]</scope>
    <source>
        <strain evidence="4">JCM 18055</strain>
    </source>
</reference>
<name>A0ABP8W674_9PSEU</name>
<proteinExistence type="predicted"/>
<protein>
    <submittedName>
        <fullName evidence="3">PPOX class F420-dependent oxidoreductase</fullName>
    </submittedName>
</protein>
<dbReference type="PANTHER" id="PTHR35176:SF11">
    <property type="entry name" value="PYRIDOXAMINE 5'-PHOSPHATE OXIDASE FAMILY PROTEIN"/>
    <property type="match status" value="1"/>
</dbReference>
<dbReference type="InterPro" id="IPR011576">
    <property type="entry name" value="Pyridox_Oxase_N"/>
</dbReference>
<keyword evidence="1" id="KW-0560">Oxidoreductase</keyword>
<organism evidence="3 4">
    <name type="scientific">Pseudonocardia yuanmonensis</name>
    <dbReference type="NCBI Taxonomy" id="1095914"/>
    <lineage>
        <taxon>Bacteria</taxon>
        <taxon>Bacillati</taxon>
        <taxon>Actinomycetota</taxon>
        <taxon>Actinomycetes</taxon>
        <taxon>Pseudonocardiales</taxon>
        <taxon>Pseudonocardiaceae</taxon>
        <taxon>Pseudonocardia</taxon>
    </lineage>
</organism>
<dbReference type="SUPFAM" id="SSF50475">
    <property type="entry name" value="FMN-binding split barrel"/>
    <property type="match status" value="1"/>
</dbReference>
<dbReference type="NCBIfam" id="TIGR03666">
    <property type="entry name" value="Rv2061_F420"/>
    <property type="match status" value="1"/>
</dbReference>
<dbReference type="Proteomes" id="UP001500325">
    <property type="component" value="Unassembled WGS sequence"/>
</dbReference>
<evidence type="ECO:0000313" key="4">
    <source>
        <dbReference type="Proteomes" id="UP001500325"/>
    </source>
</evidence>
<dbReference type="Pfam" id="PF01243">
    <property type="entry name" value="PNPOx_N"/>
    <property type="match status" value="1"/>
</dbReference>
<accession>A0ABP8W674</accession>
<dbReference type="PANTHER" id="PTHR35176">
    <property type="entry name" value="HEME OXYGENASE HI_0854-RELATED"/>
    <property type="match status" value="1"/>
</dbReference>